<protein>
    <recommendedName>
        <fullName evidence="1">HTH LytTR-type domain-containing protein</fullName>
    </recommendedName>
</protein>
<dbReference type="InterPro" id="IPR046947">
    <property type="entry name" value="LytR-like"/>
</dbReference>
<dbReference type="SMART" id="SM00850">
    <property type="entry name" value="LytTR"/>
    <property type="match status" value="1"/>
</dbReference>
<name>A0ABP3UXW3_9CLOT</name>
<comment type="caution">
    <text evidence="2">The sequence shown here is derived from an EMBL/GenBank/DDBJ whole genome shotgun (WGS) entry which is preliminary data.</text>
</comment>
<feature type="domain" description="HTH LytTR-type" evidence="1">
    <location>
        <begin position="76"/>
        <end position="181"/>
    </location>
</feature>
<dbReference type="Gene3D" id="2.20.25.10">
    <property type="match status" value="1"/>
</dbReference>
<keyword evidence="3" id="KW-1185">Reference proteome</keyword>
<dbReference type="PANTHER" id="PTHR37299:SF4">
    <property type="entry name" value="TRANSCRIPTIONAL REGULATOR"/>
    <property type="match status" value="1"/>
</dbReference>
<sequence length="181" mass="21462">MKVVLICSENIRKAIEEIIRNRNIKITNDSDICIIEKKYPMPKGKIGIYFDMDTLNILMEFLDDLVRPENYSKNIIMGRYNNNYAVITYDNILYFEGIGNDVFCFTKDKKYKIKEKLYELEENLRQKGFIRVSKGFIVNIVKAKEIIPWFNGKLLLKMEDSDEEIYVSRSYAKEFKNFLGF</sequence>
<dbReference type="PANTHER" id="PTHR37299">
    <property type="entry name" value="TRANSCRIPTIONAL REGULATOR-RELATED"/>
    <property type="match status" value="1"/>
</dbReference>
<evidence type="ECO:0000259" key="1">
    <source>
        <dbReference type="PROSITE" id="PS50930"/>
    </source>
</evidence>
<organism evidence="2 3">
    <name type="scientific">Clostridium oceanicum</name>
    <dbReference type="NCBI Taxonomy" id="1543"/>
    <lineage>
        <taxon>Bacteria</taxon>
        <taxon>Bacillati</taxon>
        <taxon>Bacillota</taxon>
        <taxon>Clostridia</taxon>
        <taxon>Eubacteriales</taxon>
        <taxon>Clostridiaceae</taxon>
        <taxon>Clostridium</taxon>
    </lineage>
</organism>
<dbReference type="EMBL" id="BAAACG010000010">
    <property type="protein sequence ID" value="GAA0742392.1"/>
    <property type="molecule type" value="Genomic_DNA"/>
</dbReference>
<dbReference type="Pfam" id="PF04397">
    <property type="entry name" value="LytTR"/>
    <property type="match status" value="1"/>
</dbReference>
<evidence type="ECO:0000313" key="2">
    <source>
        <dbReference type="EMBL" id="GAA0742392.1"/>
    </source>
</evidence>
<gene>
    <name evidence="2" type="ORF">GCM10008906_24850</name>
</gene>
<dbReference type="Proteomes" id="UP001501510">
    <property type="component" value="Unassembled WGS sequence"/>
</dbReference>
<reference evidence="3" key="1">
    <citation type="journal article" date="2019" name="Int. J. Syst. Evol. Microbiol.">
        <title>The Global Catalogue of Microorganisms (GCM) 10K type strain sequencing project: providing services to taxonomists for standard genome sequencing and annotation.</title>
        <authorList>
            <consortium name="The Broad Institute Genomics Platform"/>
            <consortium name="The Broad Institute Genome Sequencing Center for Infectious Disease"/>
            <person name="Wu L."/>
            <person name="Ma J."/>
        </authorList>
    </citation>
    <scope>NUCLEOTIDE SEQUENCE [LARGE SCALE GENOMIC DNA]</scope>
    <source>
        <strain evidence="3">JCM 1407</strain>
    </source>
</reference>
<dbReference type="Gene3D" id="2.40.50.40">
    <property type="match status" value="1"/>
</dbReference>
<dbReference type="RefSeq" id="WP_343761966.1">
    <property type="nucleotide sequence ID" value="NZ_BAAACG010000010.1"/>
</dbReference>
<evidence type="ECO:0000313" key="3">
    <source>
        <dbReference type="Proteomes" id="UP001501510"/>
    </source>
</evidence>
<proteinExistence type="predicted"/>
<accession>A0ABP3UXW3</accession>
<dbReference type="PROSITE" id="PS50930">
    <property type="entry name" value="HTH_LYTTR"/>
    <property type="match status" value="1"/>
</dbReference>
<dbReference type="InterPro" id="IPR007492">
    <property type="entry name" value="LytTR_DNA-bd_dom"/>
</dbReference>